<gene>
    <name evidence="6" type="ordered locus">RSal33209_2913</name>
</gene>
<feature type="transmembrane region" description="Helical" evidence="4">
    <location>
        <begin position="174"/>
        <end position="193"/>
    </location>
</feature>
<dbReference type="HOGENOM" id="CLU_000445_20_8_11"/>
<keyword evidence="2 6" id="KW-0418">Kinase</keyword>
<dbReference type="PANTHER" id="PTHR24421:SF63">
    <property type="entry name" value="SENSOR HISTIDINE KINASE DESK"/>
    <property type="match status" value="1"/>
</dbReference>
<feature type="transmembrane region" description="Helical" evidence="4">
    <location>
        <begin position="150"/>
        <end position="168"/>
    </location>
</feature>
<dbReference type="Proteomes" id="UP000002007">
    <property type="component" value="Chromosome"/>
</dbReference>
<dbReference type="GO" id="GO:0046983">
    <property type="term" value="F:protein dimerization activity"/>
    <property type="evidence" value="ECO:0007669"/>
    <property type="project" value="InterPro"/>
</dbReference>
<organism evidence="6 7">
    <name type="scientific">Renibacterium salmoninarum (strain ATCC 33209 / DSM 20767 / JCM 11484 / NBRC 15589 / NCIMB 2235)</name>
    <dbReference type="NCBI Taxonomy" id="288705"/>
    <lineage>
        <taxon>Bacteria</taxon>
        <taxon>Bacillati</taxon>
        <taxon>Actinomycetota</taxon>
        <taxon>Actinomycetes</taxon>
        <taxon>Micrococcales</taxon>
        <taxon>Micrococcaceae</taxon>
        <taxon>Renibacterium</taxon>
    </lineage>
</organism>
<keyword evidence="4" id="KW-0472">Membrane</keyword>
<evidence type="ECO:0000259" key="5">
    <source>
        <dbReference type="Pfam" id="PF07730"/>
    </source>
</evidence>
<feature type="transmembrane region" description="Helical" evidence="4">
    <location>
        <begin position="80"/>
        <end position="98"/>
    </location>
</feature>
<dbReference type="InterPro" id="IPR050482">
    <property type="entry name" value="Sensor_HK_TwoCompSys"/>
</dbReference>
<keyword evidence="1 6" id="KW-0808">Transferase</keyword>
<evidence type="ECO:0000313" key="6">
    <source>
        <dbReference type="EMBL" id="ABY24635.1"/>
    </source>
</evidence>
<dbReference type="GO" id="GO:0000155">
    <property type="term" value="F:phosphorelay sensor kinase activity"/>
    <property type="evidence" value="ECO:0007669"/>
    <property type="project" value="InterPro"/>
</dbReference>
<dbReference type="CDD" id="cd16917">
    <property type="entry name" value="HATPase_UhpB-NarQ-NarX-like"/>
    <property type="match status" value="1"/>
</dbReference>
<evidence type="ECO:0000256" key="1">
    <source>
        <dbReference type="ARBA" id="ARBA00022679"/>
    </source>
</evidence>
<evidence type="ECO:0000313" key="7">
    <source>
        <dbReference type="Proteomes" id="UP000002007"/>
    </source>
</evidence>
<evidence type="ECO:0000256" key="2">
    <source>
        <dbReference type="ARBA" id="ARBA00022777"/>
    </source>
</evidence>
<accession>A9WTW4</accession>
<reference evidence="7" key="1">
    <citation type="journal article" date="2008" name="J. Bacteriol.">
        <title>Genome sequence of the fish pathogen Renibacterium salmoninarum suggests reductive evolution away from an environmental Arthrobacter ancestor.</title>
        <authorList>
            <person name="Wiens G.D."/>
            <person name="Rockey D.D."/>
            <person name="Wu Z."/>
            <person name="Chang J."/>
            <person name="Levy R."/>
            <person name="Crane S."/>
            <person name="Chen D.S."/>
            <person name="Capri G.R."/>
            <person name="Burnett J.R."/>
            <person name="Sudheesh P.S."/>
            <person name="Schipma M.J."/>
            <person name="Burd H."/>
            <person name="Bhattacharyya A."/>
            <person name="Rhodes L.D."/>
            <person name="Kaul R."/>
            <person name="Strom M.S."/>
        </authorList>
    </citation>
    <scope>NUCLEOTIDE SEQUENCE [LARGE SCALE GENOMIC DNA]</scope>
    <source>
        <strain evidence="7">ATCC 33209 / DSM 20767 / JCM 11484 / NBRC 15589 / NCIMB 2235</strain>
    </source>
</reference>
<dbReference type="EMBL" id="CP000910">
    <property type="protein sequence ID" value="ABY24635.1"/>
    <property type="molecule type" value="Genomic_DNA"/>
</dbReference>
<dbReference type="RefSeq" id="WP_012246282.1">
    <property type="nucleotide sequence ID" value="NC_010168.1"/>
</dbReference>
<protein>
    <submittedName>
        <fullName evidence="6">Two component system histidine kinase</fullName>
        <ecNumber evidence="6">2.7.3.-</ecNumber>
    </submittedName>
</protein>
<keyword evidence="4" id="KW-1133">Transmembrane helix</keyword>
<dbReference type="EC" id="2.7.3.-" evidence="6"/>
<feature type="domain" description="Signal transduction histidine kinase subgroup 3 dimerisation and phosphoacceptor" evidence="5">
    <location>
        <begin position="217"/>
        <end position="280"/>
    </location>
</feature>
<dbReference type="InterPro" id="IPR011712">
    <property type="entry name" value="Sig_transdc_His_kin_sub3_dim/P"/>
</dbReference>
<dbReference type="AlphaFoldDB" id="A9WTW4"/>
<dbReference type="KEGG" id="rsa:RSal33209_2913"/>
<dbReference type="GO" id="GO:0016020">
    <property type="term" value="C:membrane"/>
    <property type="evidence" value="ECO:0007669"/>
    <property type="project" value="InterPro"/>
</dbReference>
<keyword evidence="3" id="KW-0902">Two-component regulatory system</keyword>
<dbReference type="Gene3D" id="3.30.565.10">
    <property type="entry name" value="Histidine kinase-like ATPase, C-terminal domain"/>
    <property type="match status" value="1"/>
</dbReference>
<dbReference type="Pfam" id="PF07730">
    <property type="entry name" value="HisKA_3"/>
    <property type="match status" value="1"/>
</dbReference>
<name>A9WTW4_RENSM</name>
<dbReference type="eggNOG" id="COG4585">
    <property type="taxonomic scope" value="Bacteria"/>
</dbReference>
<feature type="transmembrane region" description="Helical" evidence="4">
    <location>
        <begin position="110"/>
        <end position="138"/>
    </location>
</feature>
<evidence type="ECO:0000256" key="4">
    <source>
        <dbReference type="SAM" id="Phobius"/>
    </source>
</evidence>
<keyword evidence="4" id="KW-0812">Transmembrane</keyword>
<sequence>MPGVYYSRSAEEVNQDVDRMTKRLSWFAQDMQQALNFRELLTSTGARRWYTGAGISVVIFGFNSWPALFTSDAPVELRIFYAAISLLALILFIIIPPLSWARSEPFKITIWLVFAVLGSLWILDIGPSGGWFATFLTVCAAMQQHPRKTGLIIVSSVAVLLVITELLMGQSLDYAISMAVVSLSIGLMMIAFARQIEALRVLRETQQQLADVAVKEERSRVARDMHDILGHSLTVIAVKAELAGRLLDAAPERAAAEIHDVEQLARGALVDVRATVRGYRGVNVLTELVNARSALAAAGMDAEVPGAADEIPAKYRELFGWALREGVTNIVRHSHASKAVVTMGPNFIQIDDDGVGAVGSAAADAGNGLSGLRERVEAQNVALIVGKSALGGFRLRVQLCVLTKRG</sequence>
<dbReference type="Gene3D" id="1.20.5.1930">
    <property type="match status" value="1"/>
</dbReference>
<feature type="transmembrane region" description="Helical" evidence="4">
    <location>
        <begin position="49"/>
        <end position="68"/>
    </location>
</feature>
<dbReference type="STRING" id="288705.RSal33209_2913"/>
<dbReference type="InterPro" id="IPR036890">
    <property type="entry name" value="HATPase_C_sf"/>
</dbReference>
<evidence type="ECO:0000256" key="3">
    <source>
        <dbReference type="ARBA" id="ARBA00023012"/>
    </source>
</evidence>
<dbReference type="PANTHER" id="PTHR24421">
    <property type="entry name" value="NITRATE/NITRITE SENSOR PROTEIN NARX-RELATED"/>
    <property type="match status" value="1"/>
</dbReference>
<keyword evidence="7" id="KW-1185">Reference proteome</keyword>
<proteinExistence type="predicted"/>